<feature type="region of interest" description="Disordered" evidence="7">
    <location>
        <begin position="56"/>
        <end position="98"/>
    </location>
</feature>
<evidence type="ECO:0000256" key="6">
    <source>
        <dbReference type="ARBA" id="ARBA00023136"/>
    </source>
</evidence>
<dbReference type="InterPro" id="IPR020846">
    <property type="entry name" value="MFS_dom"/>
</dbReference>
<keyword evidence="4 8" id="KW-0812">Transmembrane</keyword>
<accession>A0ABR4PL99</accession>
<keyword evidence="5 8" id="KW-1133">Transmembrane helix</keyword>
<evidence type="ECO:0000256" key="2">
    <source>
        <dbReference type="ARBA" id="ARBA00010992"/>
    </source>
</evidence>
<name>A0ABR4PL99_9HELO</name>
<dbReference type="InterPro" id="IPR036259">
    <property type="entry name" value="MFS_trans_sf"/>
</dbReference>
<keyword evidence="6 8" id="KW-0472">Membrane</keyword>
<proteinExistence type="inferred from homology"/>
<evidence type="ECO:0000256" key="3">
    <source>
        <dbReference type="ARBA" id="ARBA00022448"/>
    </source>
</evidence>
<dbReference type="InterPro" id="IPR003663">
    <property type="entry name" value="Sugar/inositol_transpt"/>
</dbReference>
<evidence type="ECO:0000256" key="4">
    <source>
        <dbReference type="ARBA" id="ARBA00022692"/>
    </source>
</evidence>
<feature type="transmembrane region" description="Helical" evidence="8">
    <location>
        <begin position="478"/>
        <end position="500"/>
    </location>
</feature>
<protein>
    <recommendedName>
        <fullName evidence="9">Major facilitator superfamily (MFS) profile domain-containing protein</fullName>
    </recommendedName>
</protein>
<dbReference type="PANTHER" id="PTHR48022">
    <property type="entry name" value="PLASTIDIC GLUCOSE TRANSPORTER 4"/>
    <property type="match status" value="1"/>
</dbReference>
<dbReference type="InterPro" id="IPR005829">
    <property type="entry name" value="Sugar_transporter_CS"/>
</dbReference>
<evidence type="ECO:0000256" key="5">
    <source>
        <dbReference type="ARBA" id="ARBA00022989"/>
    </source>
</evidence>
<feature type="compositionally biased region" description="Basic and acidic residues" evidence="7">
    <location>
        <begin position="88"/>
        <end position="98"/>
    </location>
</feature>
<dbReference type="NCBIfam" id="TIGR00879">
    <property type="entry name" value="SP"/>
    <property type="match status" value="1"/>
</dbReference>
<organism evidence="10 11">
    <name type="scientific">Phlyctema vagabunda</name>
    <dbReference type="NCBI Taxonomy" id="108571"/>
    <lineage>
        <taxon>Eukaryota</taxon>
        <taxon>Fungi</taxon>
        <taxon>Dikarya</taxon>
        <taxon>Ascomycota</taxon>
        <taxon>Pezizomycotina</taxon>
        <taxon>Leotiomycetes</taxon>
        <taxon>Helotiales</taxon>
        <taxon>Dermateaceae</taxon>
        <taxon>Phlyctema</taxon>
    </lineage>
</organism>
<feature type="transmembrane region" description="Helical" evidence="8">
    <location>
        <begin position="219"/>
        <end position="242"/>
    </location>
</feature>
<feature type="transmembrane region" description="Helical" evidence="8">
    <location>
        <begin position="106"/>
        <end position="126"/>
    </location>
</feature>
<evidence type="ECO:0000256" key="8">
    <source>
        <dbReference type="SAM" id="Phobius"/>
    </source>
</evidence>
<dbReference type="PROSITE" id="PS50850">
    <property type="entry name" value="MFS"/>
    <property type="match status" value="1"/>
</dbReference>
<dbReference type="InterPro" id="IPR005828">
    <property type="entry name" value="MFS_sugar_transport-like"/>
</dbReference>
<dbReference type="SUPFAM" id="SSF103473">
    <property type="entry name" value="MFS general substrate transporter"/>
    <property type="match status" value="1"/>
</dbReference>
<comment type="subcellular location">
    <subcellularLocation>
        <location evidence="1">Membrane</location>
        <topology evidence="1">Multi-pass membrane protein</topology>
    </subcellularLocation>
</comment>
<dbReference type="Gene3D" id="1.20.1250.20">
    <property type="entry name" value="MFS general substrate transporter like domains"/>
    <property type="match status" value="1"/>
</dbReference>
<feature type="transmembrane region" description="Helical" evidence="8">
    <location>
        <begin position="288"/>
        <end position="307"/>
    </location>
</feature>
<feature type="transmembrane region" description="Helical" evidence="8">
    <location>
        <begin position="407"/>
        <end position="426"/>
    </location>
</feature>
<feature type="transmembrane region" description="Helical" evidence="8">
    <location>
        <begin position="254"/>
        <end position="276"/>
    </location>
</feature>
<comment type="caution">
    <text evidence="10">The sequence shown here is derived from an EMBL/GenBank/DDBJ whole genome shotgun (WGS) entry which is preliminary data.</text>
</comment>
<evidence type="ECO:0000313" key="10">
    <source>
        <dbReference type="EMBL" id="KAL3424112.1"/>
    </source>
</evidence>
<dbReference type="PROSITE" id="PS00217">
    <property type="entry name" value="SUGAR_TRANSPORT_2"/>
    <property type="match status" value="1"/>
</dbReference>
<feature type="transmembrane region" description="Helical" evidence="8">
    <location>
        <begin position="165"/>
        <end position="184"/>
    </location>
</feature>
<feature type="region of interest" description="Disordered" evidence="7">
    <location>
        <begin position="638"/>
        <end position="658"/>
    </location>
</feature>
<feature type="transmembrane region" description="Helical" evidence="8">
    <location>
        <begin position="438"/>
        <end position="458"/>
    </location>
</feature>
<evidence type="ECO:0000256" key="1">
    <source>
        <dbReference type="ARBA" id="ARBA00004141"/>
    </source>
</evidence>
<dbReference type="CDD" id="cd17356">
    <property type="entry name" value="MFS_HXT"/>
    <property type="match status" value="1"/>
</dbReference>
<dbReference type="InterPro" id="IPR050360">
    <property type="entry name" value="MFS_Sugar_Transporters"/>
</dbReference>
<keyword evidence="11" id="KW-1185">Reference proteome</keyword>
<keyword evidence="3" id="KW-0813">Transport</keyword>
<dbReference type="EMBL" id="JBFCZG010000003">
    <property type="protein sequence ID" value="KAL3424112.1"/>
    <property type="molecule type" value="Genomic_DNA"/>
</dbReference>
<evidence type="ECO:0000313" key="11">
    <source>
        <dbReference type="Proteomes" id="UP001629113"/>
    </source>
</evidence>
<feature type="transmembrane region" description="Helical" evidence="8">
    <location>
        <begin position="512"/>
        <end position="534"/>
    </location>
</feature>
<dbReference type="Pfam" id="PF00083">
    <property type="entry name" value="Sugar_tr"/>
    <property type="match status" value="1"/>
</dbReference>
<feature type="domain" description="Major facilitator superfamily (MFS) profile" evidence="9">
    <location>
        <begin position="113"/>
        <end position="565"/>
    </location>
</feature>
<comment type="similarity">
    <text evidence="2">Belongs to the major facilitator superfamily. Sugar transporter (TC 2.A.1.1) family.</text>
</comment>
<dbReference type="Proteomes" id="UP001629113">
    <property type="component" value="Unassembled WGS sequence"/>
</dbReference>
<feature type="transmembrane region" description="Helical" evidence="8">
    <location>
        <begin position="540"/>
        <end position="561"/>
    </location>
</feature>
<sequence length="658" mass="72319">MGASSVFFPSCLRYHGYCCRCTYNTSVLPSALFCCSCYHPREPSSIANMNKILHRGRNGNANTSNTSTAVPSTSNSMDVPAGTRKPASLRDVEKNGDGNTTAKDHLTLRTIFMTILTAMGGFIFGYDTGQISGFLEMHVFLERFGQLGEVSEKHPTGYYFTNVRSGLIVALLSIGTLIGCLIAGPFANRFGRKRSVPPWCLVFAIGVTIQVAVDDGQWVGIAMGRWVAGLGVGGLSVLVPLYMSETSPVPVRGAVVSCYQLFITFGIFVANCINYGTEAMDNTGSYRIPIAIGYLWAIILGVGILFLPETPRHDWNHGRSDRAITTMAKFYGVPEDSKLIQLETAEIEKVMQATQGDHPWWEAVTGPRMLYRVLLAMGLQMLQQLTGANYFFYYGTTVFSGVGIDNSFVTAMILGGVNFGATIFGVWMAKRFPRRESLWIAALWQTMCFIVFASIGHFKFNSAVEGSSEAKTAGTVMIVFACLFIVSFATTWGPLVWACIGEMFPYRYRAVAMAFATASNWFWNFMLAFFTPFITGDIDFMYGYVFAGCNLAAFFLVYFFLIESSGKTLEEVDAMYLLYVPPRGSGKFEFDEATRENLGQGLNTDAMHLETKNGKIQKKNEAGDGGFFQDEGLPVHNANVTDVSNSNHPVTSSGGLRN</sequence>
<reference evidence="10 11" key="1">
    <citation type="submission" date="2024-06" db="EMBL/GenBank/DDBJ databases">
        <title>Complete genome of Phlyctema vagabunda strain 19-DSS-EL-015.</title>
        <authorList>
            <person name="Fiorenzani C."/>
        </authorList>
    </citation>
    <scope>NUCLEOTIDE SEQUENCE [LARGE SCALE GENOMIC DNA]</scope>
    <source>
        <strain evidence="10 11">19-DSS-EL-015</strain>
    </source>
</reference>
<evidence type="ECO:0000259" key="9">
    <source>
        <dbReference type="PROSITE" id="PS50850"/>
    </source>
</evidence>
<feature type="transmembrane region" description="Helical" evidence="8">
    <location>
        <begin position="196"/>
        <end position="213"/>
    </location>
</feature>
<dbReference type="PRINTS" id="PR00171">
    <property type="entry name" value="SUGRTRNSPORT"/>
</dbReference>
<evidence type="ECO:0000256" key="7">
    <source>
        <dbReference type="SAM" id="MobiDB-lite"/>
    </source>
</evidence>
<feature type="compositionally biased region" description="Low complexity" evidence="7">
    <location>
        <begin position="58"/>
        <end position="76"/>
    </location>
</feature>
<feature type="transmembrane region" description="Helical" evidence="8">
    <location>
        <begin position="373"/>
        <end position="395"/>
    </location>
</feature>
<gene>
    <name evidence="10" type="ORF">PVAG01_03393</name>
</gene>
<dbReference type="PANTHER" id="PTHR48022:SF39">
    <property type="entry name" value="MONOSACCHARIDE TRANSPORTER, PUTATIVE-RELATED"/>
    <property type="match status" value="1"/>
</dbReference>